<protein>
    <submittedName>
        <fullName evidence="2">Uncharacterized protein</fullName>
    </submittedName>
</protein>
<gene>
    <name evidence="2" type="ORF">EVAR_91900_1</name>
</gene>
<evidence type="ECO:0000313" key="3">
    <source>
        <dbReference type="Proteomes" id="UP000299102"/>
    </source>
</evidence>
<reference evidence="2 3" key="1">
    <citation type="journal article" date="2019" name="Commun. Biol.">
        <title>The bagworm genome reveals a unique fibroin gene that provides high tensile strength.</title>
        <authorList>
            <person name="Kono N."/>
            <person name="Nakamura H."/>
            <person name="Ohtoshi R."/>
            <person name="Tomita M."/>
            <person name="Numata K."/>
            <person name="Arakawa K."/>
        </authorList>
    </citation>
    <scope>NUCLEOTIDE SEQUENCE [LARGE SCALE GENOMIC DNA]</scope>
</reference>
<comment type="caution">
    <text evidence="2">The sequence shown here is derived from an EMBL/GenBank/DDBJ whole genome shotgun (WGS) entry which is preliminary data.</text>
</comment>
<evidence type="ECO:0000256" key="1">
    <source>
        <dbReference type="SAM" id="MobiDB-lite"/>
    </source>
</evidence>
<dbReference type="EMBL" id="BGZK01004269">
    <property type="protein sequence ID" value="GBP08023.1"/>
    <property type="molecule type" value="Genomic_DNA"/>
</dbReference>
<sequence>MTACVRARLRACALRAYASDACVCVRVRAFVRACVRACVCVCTESGYDSSNKVQLMKRAQYRHGNAAPAIIRVRDDARAAPCGFQLLRHQAAAASAGRRRSPAAAPYPAVTDPQ</sequence>
<accession>A0A4C1T0H5</accession>
<keyword evidence="3" id="KW-1185">Reference proteome</keyword>
<organism evidence="2 3">
    <name type="scientific">Eumeta variegata</name>
    <name type="common">Bagworm moth</name>
    <name type="synonym">Eumeta japonica</name>
    <dbReference type="NCBI Taxonomy" id="151549"/>
    <lineage>
        <taxon>Eukaryota</taxon>
        <taxon>Metazoa</taxon>
        <taxon>Ecdysozoa</taxon>
        <taxon>Arthropoda</taxon>
        <taxon>Hexapoda</taxon>
        <taxon>Insecta</taxon>
        <taxon>Pterygota</taxon>
        <taxon>Neoptera</taxon>
        <taxon>Endopterygota</taxon>
        <taxon>Lepidoptera</taxon>
        <taxon>Glossata</taxon>
        <taxon>Ditrysia</taxon>
        <taxon>Tineoidea</taxon>
        <taxon>Psychidae</taxon>
        <taxon>Oiketicinae</taxon>
        <taxon>Eumeta</taxon>
    </lineage>
</organism>
<dbReference type="Proteomes" id="UP000299102">
    <property type="component" value="Unassembled WGS sequence"/>
</dbReference>
<dbReference type="AlphaFoldDB" id="A0A4C1T0H5"/>
<proteinExistence type="predicted"/>
<feature type="region of interest" description="Disordered" evidence="1">
    <location>
        <begin position="93"/>
        <end position="114"/>
    </location>
</feature>
<evidence type="ECO:0000313" key="2">
    <source>
        <dbReference type="EMBL" id="GBP08023.1"/>
    </source>
</evidence>
<name>A0A4C1T0H5_EUMVA</name>